<dbReference type="AlphaFoldDB" id="A0A1A9AA15"/>
<proteinExistence type="predicted"/>
<keyword evidence="2" id="KW-1185">Reference proteome</keyword>
<gene>
    <name evidence="1" type="ORF">GA0070611_5920</name>
</gene>
<dbReference type="Proteomes" id="UP000199385">
    <property type="component" value="Chromosome I"/>
</dbReference>
<evidence type="ECO:0000313" key="1">
    <source>
        <dbReference type="EMBL" id="SBT53039.1"/>
    </source>
</evidence>
<reference evidence="2" key="1">
    <citation type="submission" date="2016-06" db="EMBL/GenBank/DDBJ databases">
        <authorList>
            <person name="Varghese N."/>
            <person name="Submissions Spin"/>
        </authorList>
    </citation>
    <scope>NUCLEOTIDE SEQUENCE [LARGE SCALE GENOMIC DNA]</scope>
    <source>
        <strain evidence="2">DSM 44815</strain>
    </source>
</reference>
<name>A0A1A9AA15_9ACTN</name>
<sequence length="226" mass="24445">MIHVTRRGERIAAIVSPDVAQKLLAVVGEGGPAIPGDLAGAITLTEMLLEEDEQRQPDVSALQAERHELSGAFITLVDIMLPSAILNRGRLRVTDDSGKVVETKLVADILVRKLYGNPEIQKMPLDCFPVVAGSIWAAQNGTAIGHRLQIPIEVSPIETVLWAFAVYELCRIINIIHGDGTAEALMYEVEESSRVALKGAGADPGHWGFWAPGQGMVFGDVTRFDE</sequence>
<protein>
    <submittedName>
        <fullName evidence="1">Uncharacterized protein</fullName>
    </submittedName>
</protein>
<accession>A0A1A9AA15</accession>
<dbReference type="EMBL" id="LT594323">
    <property type="protein sequence ID" value="SBT53039.1"/>
    <property type="molecule type" value="Genomic_DNA"/>
</dbReference>
<organism evidence="1 2">
    <name type="scientific">Micromonospora auratinigra</name>
    <dbReference type="NCBI Taxonomy" id="261654"/>
    <lineage>
        <taxon>Bacteria</taxon>
        <taxon>Bacillati</taxon>
        <taxon>Actinomycetota</taxon>
        <taxon>Actinomycetes</taxon>
        <taxon>Micromonosporales</taxon>
        <taxon>Micromonosporaceae</taxon>
        <taxon>Micromonospora</taxon>
    </lineage>
</organism>
<dbReference type="PATRIC" id="fig|261654.4.peg.5994"/>
<evidence type="ECO:0000313" key="2">
    <source>
        <dbReference type="Proteomes" id="UP000199385"/>
    </source>
</evidence>